<evidence type="ECO:0000313" key="2">
    <source>
        <dbReference type="EMBL" id="CUK02537.1"/>
    </source>
</evidence>
<evidence type="ECO:0000313" key="3">
    <source>
        <dbReference type="Proteomes" id="UP000051870"/>
    </source>
</evidence>
<proteinExistence type="predicted"/>
<dbReference type="EMBL" id="CYTW01000002">
    <property type="protein sequence ID" value="CUK02537.1"/>
    <property type="molecule type" value="Genomic_DNA"/>
</dbReference>
<keyword evidence="1" id="KW-0732">Signal</keyword>
<reference evidence="3" key="1">
    <citation type="submission" date="2015-09" db="EMBL/GenBank/DDBJ databases">
        <authorList>
            <person name="Rodrigo-Torres Lidia"/>
            <person name="Arahal R.David."/>
        </authorList>
    </citation>
    <scope>NUCLEOTIDE SEQUENCE [LARGE SCALE GENOMIC DNA]</scope>
    <source>
        <strain evidence="3">CECT 7735</strain>
    </source>
</reference>
<dbReference type="STRING" id="1715693.PH7735_02605"/>
<keyword evidence="3" id="KW-1185">Reference proteome</keyword>
<protein>
    <recommendedName>
        <fullName evidence="4">Chitin-binding type-2 domain-containing protein</fullName>
    </recommendedName>
</protein>
<feature type="signal peptide" evidence="1">
    <location>
        <begin position="1"/>
        <end position="19"/>
    </location>
</feature>
<dbReference type="GeneID" id="83883113"/>
<organism evidence="2 3">
    <name type="scientific">Shimia thalassica</name>
    <dbReference type="NCBI Taxonomy" id="1715693"/>
    <lineage>
        <taxon>Bacteria</taxon>
        <taxon>Pseudomonadati</taxon>
        <taxon>Pseudomonadota</taxon>
        <taxon>Alphaproteobacteria</taxon>
        <taxon>Rhodobacterales</taxon>
        <taxon>Roseobacteraceae</taxon>
    </lineage>
</organism>
<accession>A0A0P1IAY1</accession>
<evidence type="ECO:0000256" key="1">
    <source>
        <dbReference type="SAM" id="SignalP"/>
    </source>
</evidence>
<feature type="chain" id="PRO_5006065055" description="Chitin-binding type-2 domain-containing protein" evidence="1">
    <location>
        <begin position="20"/>
        <end position="55"/>
    </location>
</feature>
<dbReference type="AlphaFoldDB" id="A0A0P1IAY1"/>
<dbReference type="Proteomes" id="UP000051870">
    <property type="component" value="Unassembled WGS sequence"/>
</dbReference>
<evidence type="ECO:0008006" key="4">
    <source>
        <dbReference type="Google" id="ProtNLM"/>
    </source>
</evidence>
<gene>
    <name evidence="2" type="ORF">PH7735_02605</name>
</gene>
<dbReference type="RefSeq" id="WP_158503223.1">
    <property type="nucleotide sequence ID" value="NZ_CYTW01000002.1"/>
</dbReference>
<name>A0A0P1IAY1_9RHOB</name>
<sequence length="55" mass="6171">MSRIILALALTATPMLVQAKPITSLTIHSEENRLHCNDGFWWSAKEAMCMPDNGR</sequence>